<evidence type="ECO:0000256" key="2">
    <source>
        <dbReference type="ARBA" id="ARBA00022475"/>
    </source>
</evidence>
<gene>
    <name evidence="7" type="ORF">GCM10011396_47820</name>
</gene>
<evidence type="ECO:0000256" key="6">
    <source>
        <dbReference type="SAM" id="Phobius"/>
    </source>
</evidence>
<evidence type="ECO:0000256" key="3">
    <source>
        <dbReference type="ARBA" id="ARBA00022692"/>
    </source>
</evidence>
<feature type="transmembrane region" description="Helical" evidence="6">
    <location>
        <begin position="91"/>
        <end position="110"/>
    </location>
</feature>
<feature type="transmembrane region" description="Helical" evidence="6">
    <location>
        <begin position="30"/>
        <end position="51"/>
    </location>
</feature>
<evidence type="ECO:0000256" key="4">
    <source>
        <dbReference type="ARBA" id="ARBA00022989"/>
    </source>
</evidence>
<dbReference type="GO" id="GO:0005886">
    <property type="term" value="C:plasma membrane"/>
    <property type="evidence" value="ECO:0007669"/>
    <property type="project" value="UniProtKB-SubCell"/>
</dbReference>
<organism evidence="7 8">
    <name type="scientific">Undibacterium terreum</name>
    <dbReference type="NCBI Taxonomy" id="1224302"/>
    <lineage>
        <taxon>Bacteria</taxon>
        <taxon>Pseudomonadati</taxon>
        <taxon>Pseudomonadota</taxon>
        <taxon>Betaproteobacteria</taxon>
        <taxon>Burkholderiales</taxon>
        <taxon>Oxalobacteraceae</taxon>
        <taxon>Undibacterium</taxon>
    </lineage>
</organism>
<feature type="transmembrane region" description="Helical" evidence="6">
    <location>
        <begin position="63"/>
        <end position="85"/>
    </location>
</feature>
<keyword evidence="2" id="KW-1003">Cell membrane</keyword>
<dbReference type="Proteomes" id="UP000637423">
    <property type="component" value="Unassembled WGS sequence"/>
</dbReference>
<accession>A0A916XQ43</accession>
<evidence type="ECO:0000256" key="1">
    <source>
        <dbReference type="ARBA" id="ARBA00004651"/>
    </source>
</evidence>
<dbReference type="AlphaFoldDB" id="A0A916XQ43"/>
<evidence type="ECO:0000313" key="8">
    <source>
        <dbReference type="Proteomes" id="UP000637423"/>
    </source>
</evidence>
<name>A0A916XQ43_9BURK</name>
<protein>
    <submittedName>
        <fullName evidence="7">ABC transporter permease</fullName>
    </submittedName>
</protein>
<evidence type="ECO:0000313" key="7">
    <source>
        <dbReference type="EMBL" id="GGC94899.1"/>
    </source>
</evidence>
<keyword evidence="8" id="KW-1185">Reference proteome</keyword>
<dbReference type="RefSeq" id="WP_188568661.1">
    <property type="nucleotide sequence ID" value="NZ_BMED01000006.1"/>
</dbReference>
<dbReference type="Pfam" id="PF03899">
    <property type="entry name" value="ATP-synt_I"/>
    <property type="match status" value="1"/>
</dbReference>
<keyword evidence="3 6" id="KW-0812">Transmembrane</keyword>
<proteinExistence type="predicted"/>
<keyword evidence="4 6" id="KW-1133">Transmembrane helix</keyword>
<evidence type="ECO:0000256" key="5">
    <source>
        <dbReference type="ARBA" id="ARBA00023136"/>
    </source>
</evidence>
<dbReference type="EMBL" id="BMED01000006">
    <property type="protein sequence ID" value="GGC94899.1"/>
    <property type="molecule type" value="Genomic_DNA"/>
</dbReference>
<keyword evidence="5 6" id="KW-0472">Membrane</keyword>
<sequence length="114" mass="11972">MARMVLLQLAAVLLVALIAALIGGVPSGVSALLGGLCCAIPNALFAARLYVSVLKPGGANPVTFFIGEFVKIASTIALMIAVVSLYHDLNWVAFIAGIVVTLKSYFILLFRHLS</sequence>
<dbReference type="InterPro" id="IPR005598">
    <property type="entry name" value="ATP_synth_I"/>
</dbReference>
<comment type="caution">
    <text evidence="7">The sequence shown here is derived from an EMBL/GenBank/DDBJ whole genome shotgun (WGS) entry which is preliminary data.</text>
</comment>
<reference evidence="7" key="2">
    <citation type="submission" date="2020-09" db="EMBL/GenBank/DDBJ databases">
        <authorList>
            <person name="Sun Q."/>
            <person name="Zhou Y."/>
        </authorList>
    </citation>
    <scope>NUCLEOTIDE SEQUENCE</scope>
    <source>
        <strain evidence="7">CGMCC 1.10998</strain>
    </source>
</reference>
<reference evidence="7" key="1">
    <citation type="journal article" date="2014" name="Int. J. Syst. Evol. Microbiol.">
        <title>Complete genome sequence of Corynebacterium casei LMG S-19264T (=DSM 44701T), isolated from a smear-ripened cheese.</title>
        <authorList>
            <consortium name="US DOE Joint Genome Institute (JGI-PGF)"/>
            <person name="Walter F."/>
            <person name="Albersmeier A."/>
            <person name="Kalinowski J."/>
            <person name="Ruckert C."/>
        </authorList>
    </citation>
    <scope>NUCLEOTIDE SEQUENCE</scope>
    <source>
        <strain evidence="7">CGMCC 1.10998</strain>
    </source>
</reference>
<comment type="subcellular location">
    <subcellularLocation>
        <location evidence="1">Cell membrane</location>
        <topology evidence="1">Multi-pass membrane protein</topology>
    </subcellularLocation>
</comment>